<feature type="site" description="Transition state stabilizer" evidence="11">
    <location>
        <position position="184"/>
    </location>
</feature>
<dbReference type="OrthoDB" id="391817at2759"/>
<dbReference type="GO" id="GO:0003906">
    <property type="term" value="F:DNA-(apurinic or apyrimidinic site) endonuclease activity"/>
    <property type="evidence" value="ECO:0007669"/>
    <property type="project" value="TreeGrafter"/>
</dbReference>
<dbReference type="GO" id="GO:0006284">
    <property type="term" value="P:base-excision repair"/>
    <property type="evidence" value="ECO:0007669"/>
    <property type="project" value="TreeGrafter"/>
</dbReference>
<evidence type="ECO:0000256" key="8">
    <source>
        <dbReference type="ARBA" id="ARBA00023242"/>
    </source>
</evidence>
<protein>
    <recommendedName>
        <fullName evidence="13">DNA-(apurinic or apyrimidinic site) endonuclease</fullName>
        <ecNumber evidence="13">3.1.-.-</ecNumber>
    </recommendedName>
</protein>
<keyword evidence="15" id="KW-0456">Lyase</keyword>
<dbReference type="EC" id="3.1.-.-" evidence="13"/>
<feature type="active site" description="Proton donor/acceptor" evidence="9">
    <location>
        <position position="182"/>
    </location>
</feature>
<dbReference type="PROSITE" id="PS51999">
    <property type="entry name" value="ZF_GRF"/>
    <property type="match status" value="1"/>
</dbReference>
<feature type="site" description="Important for catalytic activity" evidence="11">
    <location>
        <position position="291"/>
    </location>
</feature>
<dbReference type="GO" id="GO:0008270">
    <property type="term" value="F:zinc ion binding"/>
    <property type="evidence" value="ECO:0007669"/>
    <property type="project" value="UniProtKB-KW"/>
</dbReference>
<feature type="active site" description="Proton acceptor" evidence="9">
    <location>
        <position position="317"/>
    </location>
</feature>
<dbReference type="EMBL" id="HAAD01000534">
    <property type="protein sequence ID" value="CDG66766.1"/>
    <property type="molecule type" value="mRNA"/>
</dbReference>
<dbReference type="OMA" id="SFWICPR"/>
<dbReference type="CDD" id="cd09088">
    <property type="entry name" value="Ape2-like_AP-endo"/>
    <property type="match status" value="1"/>
</dbReference>
<gene>
    <name evidence="15" type="primary">APEX2</name>
</gene>
<feature type="domain" description="GRF-type" evidence="14">
    <location>
        <begin position="497"/>
        <end position="544"/>
    </location>
</feature>
<keyword evidence="3 10" id="KW-0479">Metal-binding</keyword>
<name>T2M3Y5_HYDVU</name>
<evidence type="ECO:0000256" key="3">
    <source>
        <dbReference type="ARBA" id="ARBA00022723"/>
    </source>
</evidence>
<evidence type="ECO:0000256" key="10">
    <source>
        <dbReference type="PIRSR" id="PIRSR604808-2"/>
    </source>
</evidence>
<proteinExistence type="evidence at transcript level"/>
<feature type="site" description="Interaction with DNA substrate" evidence="11">
    <location>
        <position position="317"/>
    </location>
</feature>
<evidence type="ECO:0000256" key="7">
    <source>
        <dbReference type="ARBA" id="ARBA00022842"/>
    </source>
</evidence>
<feature type="binding site" evidence="10">
    <location>
        <position position="36"/>
    </location>
    <ligand>
        <name>Mg(2+)</name>
        <dbReference type="ChEBI" id="CHEBI:18420"/>
        <label>1</label>
    </ligand>
</feature>
<dbReference type="SUPFAM" id="SSF56219">
    <property type="entry name" value="DNase I-like"/>
    <property type="match status" value="1"/>
</dbReference>
<evidence type="ECO:0000256" key="12">
    <source>
        <dbReference type="PROSITE-ProRule" id="PRU01343"/>
    </source>
</evidence>
<feature type="binding site" evidence="10">
    <location>
        <position position="7"/>
    </location>
    <ligand>
        <name>Mg(2+)</name>
        <dbReference type="ChEBI" id="CHEBI:18420"/>
        <label>1</label>
    </ligand>
</feature>
<keyword evidence="7 10" id="KW-0460">Magnesium</keyword>
<evidence type="ECO:0000256" key="9">
    <source>
        <dbReference type="PIRSR" id="PIRSR604808-1"/>
    </source>
</evidence>
<keyword evidence="6" id="KW-0862">Zinc</keyword>
<evidence type="ECO:0000313" key="15">
    <source>
        <dbReference type="EMBL" id="CDG66766.1"/>
    </source>
</evidence>
<evidence type="ECO:0000259" key="14">
    <source>
        <dbReference type="PROSITE" id="PS51999"/>
    </source>
</evidence>
<evidence type="ECO:0000256" key="11">
    <source>
        <dbReference type="PIRSR" id="PIRSR604808-3"/>
    </source>
</evidence>
<comment type="catalytic activity">
    <reaction evidence="1">
        <text>Exonucleolytic cleavage in the 3'- to 5'-direction to yield nucleoside 5'-phosphates.</text>
        <dbReference type="EC" id="3.1.11.2"/>
    </reaction>
</comment>
<evidence type="ECO:0000256" key="13">
    <source>
        <dbReference type="RuleBase" id="RU362131"/>
    </source>
</evidence>
<feature type="non-terminal residue" evidence="15">
    <location>
        <position position="1"/>
    </location>
</feature>
<comment type="similarity">
    <text evidence="2 13">Belongs to the DNA repair enzymes AP/ExoA family.</text>
</comment>
<keyword evidence="4 12" id="KW-0863">Zinc-finger</keyword>
<keyword evidence="13" id="KW-0234">DNA repair</keyword>
<dbReference type="InterPro" id="IPR036691">
    <property type="entry name" value="Endo/exonu/phosph_ase_sf"/>
</dbReference>
<dbReference type="GO" id="GO:0003677">
    <property type="term" value="F:DNA binding"/>
    <property type="evidence" value="ECO:0007669"/>
    <property type="project" value="InterPro"/>
</dbReference>
<keyword evidence="5" id="KW-0378">Hydrolase</keyword>
<dbReference type="InterPro" id="IPR004808">
    <property type="entry name" value="AP_endonuc_1"/>
</dbReference>
<keyword evidence="10" id="KW-0464">Manganese</keyword>
<dbReference type="GO" id="GO:0005634">
    <property type="term" value="C:nucleus"/>
    <property type="evidence" value="ECO:0007669"/>
    <property type="project" value="TreeGrafter"/>
</dbReference>
<dbReference type="GO" id="GO:0008081">
    <property type="term" value="F:phosphoric diester hydrolase activity"/>
    <property type="evidence" value="ECO:0007669"/>
    <property type="project" value="TreeGrafter"/>
</dbReference>
<keyword evidence="13" id="KW-0227">DNA damage</keyword>
<evidence type="ECO:0000256" key="5">
    <source>
        <dbReference type="ARBA" id="ARBA00022801"/>
    </source>
</evidence>
<evidence type="ECO:0000256" key="2">
    <source>
        <dbReference type="ARBA" id="ARBA00007092"/>
    </source>
</evidence>
<sequence>MKILTWNINGIRATSRNHSLGNLLDSLEADIICLQETKITRNLLTDHLANVEGYYAFFSFSKRKTGYSGVATFCKKTLCPIAAEEGLTGLFTSKMEQVVGFYNNPPEYSDELLRSLDSEGRCMITEHVTSDGQRLCIINVYCPRADVEEKERFHYKMCFYRLLQMRIISLMREKRNIIVVGDLNVSHKRIDSCDPCEDFEDSPARKWLDSIIDCSIIKSLVSTTSSINQKSDTLVNDENLKVKGSESFSEKNVNNFLVDTFRIFHPNEQNAYTCWNTQTRARETNFGTRIDFILADHQLCTVLTNCVILADVQGSDHCPVVADFNILLKASNLIPKTCAAFMPEIFGKQSDIKSFFSSKRFESDREGIKRKLNDSTESRFYKKKKNVDQDFSIIKYFKASDTENHSRSSHVEISNFQSSTEEISCSRLSNLELSHNSSSSNFAYIIDNSNMNYYAVKEASSFESAVLYESSMKQKTENTNKEIWKKILKGPESTPLCHGHKEKAVLRTVKKQGNNFGRQFYACSKPVGSSSNKNAGCGFFVWKS</sequence>
<dbReference type="NCBIfam" id="TIGR00633">
    <property type="entry name" value="xth"/>
    <property type="match status" value="1"/>
</dbReference>
<feature type="active site" evidence="9">
    <location>
        <position position="141"/>
    </location>
</feature>
<dbReference type="PROSITE" id="PS00726">
    <property type="entry name" value="AP_NUCLEASE_F1_1"/>
    <property type="match status" value="1"/>
</dbReference>
<feature type="binding site" evidence="10">
    <location>
        <position position="184"/>
    </location>
    <ligand>
        <name>Mg(2+)</name>
        <dbReference type="ChEBI" id="CHEBI:18420"/>
        <label>1</label>
    </ligand>
</feature>
<dbReference type="PANTHER" id="PTHR22748">
    <property type="entry name" value="AP ENDONUCLEASE"/>
    <property type="match status" value="1"/>
</dbReference>
<dbReference type="Gene3D" id="3.60.10.10">
    <property type="entry name" value="Endonuclease/exonuclease/phosphatase"/>
    <property type="match status" value="1"/>
</dbReference>
<comment type="cofactor">
    <cofactor evidence="10 13">
        <name>Mg(2+)</name>
        <dbReference type="ChEBI" id="CHEBI:18420"/>
    </cofactor>
    <cofactor evidence="10 13">
        <name>Mn(2+)</name>
        <dbReference type="ChEBI" id="CHEBI:29035"/>
    </cofactor>
    <text evidence="10 13">Probably binds two magnesium or manganese ions per subunit.</text>
</comment>
<dbReference type="PROSITE" id="PS51435">
    <property type="entry name" value="AP_NUCLEASE_F1_4"/>
    <property type="match status" value="1"/>
</dbReference>
<dbReference type="InterPro" id="IPR010666">
    <property type="entry name" value="Znf_GRF"/>
</dbReference>
<dbReference type="GO" id="GO:0016829">
    <property type="term" value="F:lyase activity"/>
    <property type="evidence" value="ECO:0007669"/>
    <property type="project" value="UniProtKB-KW"/>
</dbReference>
<dbReference type="InterPro" id="IPR020847">
    <property type="entry name" value="AP_endonuclease_F1_BS"/>
</dbReference>
<keyword evidence="8" id="KW-0539">Nucleus</keyword>
<evidence type="ECO:0000256" key="6">
    <source>
        <dbReference type="ARBA" id="ARBA00022833"/>
    </source>
</evidence>
<evidence type="ECO:0000256" key="4">
    <source>
        <dbReference type="ARBA" id="ARBA00022771"/>
    </source>
</evidence>
<dbReference type="PANTHER" id="PTHR22748:SF4">
    <property type="entry name" value="DNA-(APURINIC OR APYRIMIDINIC SITE) ENDONUCLEASE 2"/>
    <property type="match status" value="1"/>
</dbReference>
<dbReference type="GO" id="GO:0008311">
    <property type="term" value="F:double-stranded DNA 3'-5' DNA exonuclease activity"/>
    <property type="evidence" value="ECO:0007669"/>
    <property type="project" value="UniProtKB-EC"/>
</dbReference>
<accession>T2M3Y5</accession>
<feature type="binding site" evidence="10">
    <location>
        <position position="317"/>
    </location>
    <ligand>
        <name>Mg(2+)</name>
        <dbReference type="ChEBI" id="CHEBI:18420"/>
        <label>1</label>
    </ligand>
</feature>
<reference evidence="15" key="1">
    <citation type="journal article" date="2013" name="Genome Biol. Evol.">
        <title>Punctuated emergences of genetic and phenotypic innovations in eumetazoan, bilaterian, euteleostome, and hominidae ancestors.</title>
        <authorList>
            <person name="Wenger Y."/>
            <person name="Galliot B."/>
        </authorList>
    </citation>
    <scope>NUCLEOTIDE SEQUENCE</scope>
    <source>
        <tissue evidence="15">Whole animals</tissue>
    </source>
</reference>
<feature type="binding site" evidence="10">
    <location>
        <position position="182"/>
    </location>
    <ligand>
        <name>Mg(2+)</name>
        <dbReference type="ChEBI" id="CHEBI:18420"/>
        <label>1</label>
    </ligand>
</feature>
<dbReference type="Pfam" id="PF06839">
    <property type="entry name" value="Zn_ribbon_GRF"/>
    <property type="match status" value="1"/>
</dbReference>
<dbReference type="AlphaFoldDB" id="T2M3Y5"/>
<dbReference type="KEGG" id="hmg:100210591"/>
<dbReference type="InterPro" id="IPR005135">
    <property type="entry name" value="Endo/exonuclease/phosphatase"/>
</dbReference>
<dbReference type="Pfam" id="PF03372">
    <property type="entry name" value="Exo_endo_phos"/>
    <property type="match status" value="1"/>
</dbReference>
<evidence type="ECO:0000256" key="1">
    <source>
        <dbReference type="ARBA" id="ARBA00000493"/>
    </source>
</evidence>
<organism evidence="15">
    <name type="scientific">Hydra vulgaris</name>
    <name type="common">Hydra</name>
    <name type="synonym">Hydra attenuata</name>
    <dbReference type="NCBI Taxonomy" id="6087"/>
    <lineage>
        <taxon>Eukaryota</taxon>
        <taxon>Metazoa</taxon>
        <taxon>Cnidaria</taxon>
        <taxon>Hydrozoa</taxon>
        <taxon>Hydroidolina</taxon>
        <taxon>Anthoathecata</taxon>
        <taxon>Aplanulata</taxon>
        <taxon>Hydridae</taxon>
        <taxon>Hydra</taxon>
    </lineage>
</organism>
<feature type="binding site" evidence="10">
    <location>
        <position position="316"/>
    </location>
    <ligand>
        <name>Mg(2+)</name>
        <dbReference type="ChEBI" id="CHEBI:18420"/>
        <label>1</label>
    </ligand>
</feature>